<name>A0A8S5QFE5_9CAUD</name>
<dbReference type="EMBL" id="BK015641">
    <property type="protein sequence ID" value="DAE17493.1"/>
    <property type="molecule type" value="Genomic_DNA"/>
</dbReference>
<reference evidence="1" key="1">
    <citation type="journal article" date="2021" name="Proc. Natl. Acad. Sci. U.S.A.">
        <title>A Catalog of Tens of Thousands of Viruses from Human Metagenomes Reveals Hidden Associations with Chronic Diseases.</title>
        <authorList>
            <person name="Tisza M.J."/>
            <person name="Buck C.B."/>
        </authorList>
    </citation>
    <scope>NUCLEOTIDE SEQUENCE</scope>
    <source>
        <strain evidence="1">CtoRD1</strain>
    </source>
</reference>
<protein>
    <submittedName>
        <fullName evidence="1">DNA-directed RNA polymerase III subunit</fullName>
    </submittedName>
</protein>
<dbReference type="GO" id="GO:0000428">
    <property type="term" value="C:DNA-directed RNA polymerase complex"/>
    <property type="evidence" value="ECO:0007669"/>
    <property type="project" value="UniProtKB-KW"/>
</dbReference>
<proteinExistence type="predicted"/>
<sequence length="48" mass="5362">MEFCKFCGNILNDDGRCPWDDCPHNAIIDAMAEAEKEDEGKQSEEKGA</sequence>
<keyword evidence="1" id="KW-0804">Transcription</keyword>
<organism evidence="1">
    <name type="scientific">Siphoviridae sp. ctoRD1</name>
    <dbReference type="NCBI Taxonomy" id="2825669"/>
    <lineage>
        <taxon>Viruses</taxon>
        <taxon>Duplodnaviria</taxon>
        <taxon>Heunggongvirae</taxon>
        <taxon>Uroviricota</taxon>
        <taxon>Caudoviricetes</taxon>
    </lineage>
</organism>
<evidence type="ECO:0000313" key="1">
    <source>
        <dbReference type="EMBL" id="DAE17493.1"/>
    </source>
</evidence>
<keyword evidence="1" id="KW-0240">DNA-directed RNA polymerase</keyword>
<accession>A0A8S5QFE5</accession>